<dbReference type="SUPFAM" id="SSF51197">
    <property type="entry name" value="Clavaminate synthase-like"/>
    <property type="match status" value="1"/>
</dbReference>
<evidence type="ECO:0000313" key="2">
    <source>
        <dbReference type="EMBL" id="KAK9806521.1"/>
    </source>
</evidence>
<proteinExistence type="predicted"/>
<gene>
    <name evidence="2" type="ORF">WJX73_006587</name>
</gene>
<dbReference type="Gene3D" id="2.60.120.620">
    <property type="entry name" value="q2cbj1_9rhob like domain"/>
    <property type="match status" value="1"/>
</dbReference>
<dbReference type="Proteomes" id="UP001465755">
    <property type="component" value="Unassembled WGS sequence"/>
</dbReference>
<name>A0AAW1PDK9_9CHLO</name>
<evidence type="ECO:0000256" key="1">
    <source>
        <dbReference type="ARBA" id="ARBA00001962"/>
    </source>
</evidence>
<protein>
    <recommendedName>
        <fullName evidence="4">Phytanoyl-CoA dioxygenase</fullName>
    </recommendedName>
</protein>
<dbReference type="EMBL" id="JALJOQ010000037">
    <property type="protein sequence ID" value="KAK9806521.1"/>
    <property type="molecule type" value="Genomic_DNA"/>
</dbReference>
<accession>A0AAW1PDK9</accession>
<dbReference type="PANTHER" id="PTHR20883">
    <property type="entry name" value="PHYTANOYL-COA DIOXYGENASE DOMAIN CONTAINING 1"/>
    <property type="match status" value="1"/>
</dbReference>
<keyword evidence="3" id="KW-1185">Reference proteome</keyword>
<reference evidence="2 3" key="1">
    <citation type="journal article" date="2024" name="Nat. Commun.">
        <title>Phylogenomics reveals the evolutionary origins of lichenization in chlorophyte algae.</title>
        <authorList>
            <person name="Puginier C."/>
            <person name="Libourel C."/>
            <person name="Otte J."/>
            <person name="Skaloud P."/>
            <person name="Haon M."/>
            <person name="Grisel S."/>
            <person name="Petersen M."/>
            <person name="Berrin J.G."/>
            <person name="Delaux P.M."/>
            <person name="Dal Grande F."/>
            <person name="Keller J."/>
        </authorList>
    </citation>
    <scope>NUCLEOTIDE SEQUENCE [LARGE SCALE GENOMIC DNA]</scope>
    <source>
        <strain evidence="2 3">SAG 2036</strain>
    </source>
</reference>
<sequence length="213" mass="23151">MVSTRGYTVVTDWLDARELEVLRTEAEILYEERLARYFTCSSPDAALVHNRGCVLETTSCSSLAPCLGTSGYLFNEQFVVKPPGVPAAAFPWHRDCQWLPQGGLADYISVWVALDDADSDNGGLLVAEEFHATSQSEEQPHKGRALSVKAGTAVVMSSHLWHSSGPNTSRHSRRAWMPQFSCSPITAAEGPVCLAVPMPENDGTHRPGGHQGN</sequence>
<comment type="caution">
    <text evidence="2">The sequence shown here is derived from an EMBL/GenBank/DDBJ whole genome shotgun (WGS) entry which is preliminary data.</text>
</comment>
<dbReference type="Pfam" id="PF05721">
    <property type="entry name" value="PhyH"/>
    <property type="match status" value="1"/>
</dbReference>
<dbReference type="InterPro" id="IPR008775">
    <property type="entry name" value="Phytyl_CoA_dOase-like"/>
</dbReference>
<organism evidence="2 3">
    <name type="scientific">Symbiochloris irregularis</name>
    <dbReference type="NCBI Taxonomy" id="706552"/>
    <lineage>
        <taxon>Eukaryota</taxon>
        <taxon>Viridiplantae</taxon>
        <taxon>Chlorophyta</taxon>
        <taxon>core chlorophytes</taxon>
        <taxon>Trebouxiophyceae</taxon>
        <taxon>Trebouxiales</taxon>
        <taxon>Trebouxiaceae</taxon>
        <taxon>Symbiochloris</taxon>
    </lineage>
</organism>
<dbReference type="AlphaFoldDB" id="A0AAW1PDK9"/>
<evidence type="ECO:0000313" key="3">
    <source>
        <dbReference type="Proteomes" id="UP001465755"/>
    </source>
</evidence>
<evidence type="ECO:0008006" key="4">
    <source>
        <dbReference type="Google" id="ProtNLM"/>
    </source>
</evidence>
<dbReference type="PANTHER" id="PTHR20883:SF46">
    <property type="entry name" value="PHYTANOYL-COA HYDROXYLASE"/>
    <property type="match status" value="1"/>
</dbReference>
<comment type="cofactor">
    <cofactor evidence="1">
        <name>Fe cation</name>
        <dbReference type="ChEBI" id="CHEBI:24875"/>
    </cofactor>
</comment>